<dbReference type="InterPro" id="IPR036366">
    <property type="entry name" value="PGBDSf"/>
</dbReference>
<organism evidence="2 3">
    <name type="scientific">Candidatus Giovannonibacteria bacterium GW2011_GWF2_42_19</name>
    <dbReference type="NCBI Taxonomy" id="1618659"/>
    <lineage>
        <taxon>Bacteria</taxon>
        <taxon>Candidatus Giovannoniibacteriota</taxon>
    </lineage>
</organism>
<gene>
    <name evidence="2" type="ORF">UV11_C0008G0049</name>
</gene>
<dbReference type="Pfam" id="PF01471">
    <property type="entry name" value="PG_binding_1"/>
    <property type="match status" value="1"/>
</dbReference>
<dbReference type="InterPro" id="IPR036365">
    <property type="entry name" value="PGBD-like_sf"/>
</dbReference>
<evidence type="ECO:0000313" key="3">
    <source>
        <dbReference type="Proteomes" id="UP000034036"/>
    </source>
</evidence>
<evidence type="ECO:0000259" key="1">
    <source>
        <dbReference type="Pfam" id="PF01471"/>
    </source>
</evidence>
<proteinExistence type="predicted"/>
<dbReference type="Gene3D" id="1.10.101.10">
    <property type="entry name" value="PGBD-like superfamily/PGBD"/>
    <property type="match status" value="1"/>
</dbReference>
<dbReference type="AlphaFoldDB" id="A0A0G0ZIF8"/>
<dbReference type="Proteomes" id="UP000034036">
    <property type="component" value="Unassembled WGS sequence"/>
</dbReference>
<protein>
    <recommendedName>
        <fullName evidence="1">Peptidoglycan binding-like domain-containing protein</fullName>
    </recommendedName>
</protein>
<dbReference type="SUPFAM" id="SSF47090">
    <property type="entry name" value="PGBD-like"/>
    <property type="match status" value="1"/>
</dbReference>
<name>A0A0G0ZIF8_9BACT</name>
<dbReference type="STRING" id="1618659.UV11_C0008G0049"/>
<dbReference type="InterPro" id="IPR002477">
    <property type="entry name" value="Peptidoglycan-bd-like"/>
</dbReference>
<feature type="domain" description="Peptidoglycan binding-like" evidence="1">
    <location>
        <begin position="105"/>
        <end position="160"/>
    </location>
</feature>
<accession>A0A0G0ZIF8</accession>
<evidence type="ECO:0000313" key="2">
    <source>
        <dbReference type="EMBL" id="KKS48510.1"/>
    </source>
</evidence>
<comment type="caution">
    <text evidence="2">The sequence shown here is derived from an EMBL/GenBank/DDBJ whole genome shotgun (WGS) entry which is preliminary data.</text>
</comment>
<dbReference type="EMBL" id="LCDF01000008">
    <property type="protein sequence ID" value="KKS48510.1"/>
    <property type="molecule type" value="Genomic_DNA"/>
</dbReference>
<sequence length="1232" mass="127021">MLLRIFIRKLLNYMSKKFRKGIASKVTVTFLSLSTALFVSGASMAVPLVAHAQSSDLSTFVELLISLGIIPADKAVAARAAVGGSSGTTEGGACGFTRDLTMSSTGNDVKCLQQYLNGAGFQVSVSGAGSPGNESTYFGAKTKSAVAAWQAANGVAPVAGYFGARSRARYVALTAGGPMPTPTPTPTGIPSVGTGLRVDPGTQPANSLAPENAARVPFTRVRLTAANDGDVTVNSITVERTGLLSDSALSGIVVIDQDGTQISNVAKTLNANHQAVLNDAFVIPRGTSKEVTIAANMPASNDARAGEVGYLSVIGVDAGGATVSGSLPIVGAGHTINATLSIGSVSVDTGALDPRTNVTKEVGTTGYVFSAVKFTAGSGEDVIIEQVRWNQSGSVASSDLKNLKMTDSKGGSYDVVVSSDGKYSTGKIAGGLTVLKGDSIEFNMKGDVDSGSGRTVDFDLFRRTDVVARGATFGYYITPANGTDTSGTDDSAFHQDTNPWYDASQIEVGTGSLRVEKSNSVSAGNVTAGGTNQALGAFTIEAKGEPMTFTSFVLNIATTDSDAGGEVAELTNVTVYNASGAAVMGPKDFTKTSITFTDSVTVPTGAQVYTVRGKLGSTGWENNDTIAVSLQTPATKITSITGQTTGRSITATPASNVTANTQTVKASALTVTPSSALFAQNVIIGANAVELGRFNLDASNSGDDLRITSIQVLAYTSSTMDVDDLNTLQIFDGETALTTGSNINNPSGNTAGGDIELTFTLDSSLIVTKGTNKILKLKANASTGLTADETIAFDFSDGGQDWAVTGVTTGATVTETLNTTAGSTLTFKSGGGYEITEDTSAGQSQTWYPSGTQGVTIGAFRFKTTTEAMAIKAFQLQLSNTSSSTASDITALYVYDGSKLIAKKVPQFNSNVENFTFNTSAAEGDGSASSPTNFLEIPADNFKIITVKADLVGISTVAGTSGRLIAINTGPGSNVQQKAVGRGSGTEVSPAVWASSGTAGTTTVAGVRYFRAVPKVEIESLPAGTSLVSGGVIYKFKVTAQGGDVGIYKMTFKMSTSGGAGMQVDQIVLRDDTLAQDLTNAITVIGTTTVTQCVDTHPIGGCNFDTSGNARLNIVPDNTSFGQTWVRIPEGTSHTFSLRANTVALSGTTGEKVTTQLLTDAAVPVGTTTVAWGKKLTFKIAAIEPDVNDDFIWTDFLAEATSTGTTINTNDWFNGYRVNGLETDLNSVTVTE</sequence>
<reference evidence="2 3" key="1">
    <citation type="journal article" date="2015" name="Nature">
        <title>rRNA introns, odd ribosomes, and small enigmatic genomes across a large radiation of phyla.</title>
        <authorList>
            <person name="Brown C.T."/>
            <person name="Hug L.A."/>
            <person name="Thomas B.C."/>
            <person name="Sharon I."/>
            <person name="Castelle C.J."/>
            <person name="Singh A."/>
            <person name="Wilkins M.J."/>
            <person name="Williams K.H."/>
            <person name="Banfield J.F."/>
        </authorList>
    </citation>
    <scope>NUCLEOTIDE SEQUENCE [LARGE SCALE GENOMIC DNA]</scope>
</reference>
<dbReference type="PATRIC" id="fig|1618659.3.peg.373"/>